<protein>
    <submittedName>
        <fullName evidence="1">Uncharacterized protein</fullName>
    </submittedName>
</protein>
<name>A0AA38GHC8_TAXCH</name>
<sequence>INYHHIVDTEDYWADCTDNFEVRQSHYGIFSMQLIQELNLYQIPEGLQDDNTDLLLYEYDTVIKYTPLKDLDWFKREKDDLAEILAPFL</sequence>
<gene>
    <name evidence="1" type="ORF">KI387_016029</name>
</gene>
<dbReference type="EMBL" id="JAHRHJ020000003">
    <property type="protein sequence ID" value="KAH9321390.1"/>
    <property type="molecule type" value="Genomic_DNA"/>
</dbReference>
<dbReference type="AlphaFoldDB" id="A0AA38GHC8"/>
<feature type="non-terminal residue" evidence="1">
    <location>
        <position position="1"/>
    </location>
</feature>
<comment type="caution">
    <text evidence="1">The sequence shown here is derived from an EMBL/GenBank/DDBJ whole genome shotgun (WGS) entry which is preliminary data.</text>
</comment>
<dbReference type="Proteomes" id="UP000824469">
    <property type="component" value="Unassembled WGS sequence"/>
</dbReference>
<accession>A0AA38GHC8</accession>
<evidence type="ECO:0000313" key="2">
    <source>
        <dbReference type="Proteomes" id="UP000824469"/>
    </source>
</evidence>
<feature type="non-terminal residue" evidence="1">
    <location>
        <position position="89"/>
    </location>
</feature>
<proteinExistence type="predicted"/>
<keyword evidence="2" id="KW-1185">Reference proteome</keyword>
<organism evidence="1 2">
    <name type="scientific">Taxus chinensis</name>
    <name type="common">Chinese yew</name>
    <name type="synonym">Taxus wallichiana var. chinensis</name>
    <dbReference type="NCBI Taxonomy" id="29808"/>
    <lineage>
        <taxon>Eukaryota</taxon>
        <taxon>Viridiplantae</taxon>
        <taxon>Streptophyta</taxon>
        <taxon>Embryophyta</taxon>
        <taxon>Tracheophyta</taxon>
        <taxon>Spermatophyta</taxon>
        <taxon>Pinopsida</taxon>
        <taxon>Pinidae</taxon>
        <taxon>Conifers II</taxon>
        <taxon>Cupressales</taxon>
        <taxon>Taxaceae</taxon>
        <taxon>Taxus</taxon>
    </lineage>
</organism>
<evidence type="ECO:0000313" key="1">
    <source>
        <dbReference type="EMBL" id="KAH9321390.1"/>
    </source>
</evidence>
<reference evidence="1 2" key="1">
    <citation type="journal article" date="2021" name="Nat. Plants">
        <title>The Taxus genome provides insights into paclitaxel biosynthesis.</title>
        <authorList>
            <person name="Xiong X."/>
            <person name="Gou J."/>
            <person name="Liao Q."/>
            <person name="Li Y."/>
            <person name="Zhou Q."/>
            <person name="Bi G."/>
            <person name="Li C."/>
            <person name="Du R."/>
            <person name="Wang X."/>
            <person name="Sun T."/>
            <person name="Guo L."/>
            <person name="Liang H."/>
            <person name="Lu P."/>
            <person name="Wu Y."/>
            <person name="Zhang Z."/>
            <person name="Ro D.K."/>
            <person name="Shang Y."/>
            <person name="Huang S."/>
            <person name="Yan J."/>
        </authorList>
    </citation>
    <scope>NUCLEOTIDE SEQUENCE [LARGE SCALE GENOMIC DNA]</scope>
    <source>
        <strain evidence="1">Ta-2019</strain>
    </source>
</reference>